<dbReference type="InterPro" id="IPR011042">
    <property type="entry name" value="6-blade_b-propeller_TolB-like"/>
</dbReference>
<keyword evidence="4" id="KW-1185">Reference proteome</keyword>
<dbReference type="EMBL" id="CAJFCJ010000024">
    <property type="protein sequence ID" value="CAD5125001.1"/>
    <property type="molecule type" value="Genomic_DNA"/>
</dbReference>
<proteinExistence type="predicted"/>
<protein>
    <submittedName>
        <fullName evidence="3">DgyrCDS13241</fullName>
    </submittedName>
</protein>
<dbReference type="Proteomes" id="UP000549394">
    <property type="component" value="Unassembled WGS sequence"/>
</dbReference>
<dbReference type="PANTHER" id="PTHR19328:SF75">
    <property type="entry name" value="ALDOSE SUGAR DEHYDROGENASE YLII"/>
    <property type="match status" value="1"/>
</dbReference>
<evidence type="ECO:0000259" key="2">
    <source>
        <dbReference type="Pfam" id="PF07995"/>
    </source>
</evidence>
<name>A0A7I8WA34_9ANNE</name>
<dbReference type="AlphaFoldDB" id="A0A7I8WA34"/>
<dbReference type="Gene3D" id="2.120.10.30">
    <property type="entry name" value="TolB, C-terminal domain"/>
    <property type="match status" value="1"/>
</dbReference>
<comment type="caution">
    <text evidence="3">The sequence shown here is derived from an EMBL/GenBank/DDBJ whole genome shotgun (WGS) entry which is preliminary data.</text>
</comment>
<evidence type="ECO:0000313" key="4">
    <source>
        <dbReference type="Proteomes" id="UP000549394"/>
    </source>
</evidence>
<gene>
    <name evidence="3" type="ORF">DGYR_LOCUS12457</name>
</gene>
<accession>A0A7I8WA34</accession>
<feature type="chain" id="PRO_5029593770" evidence="1">
    <location>
        <begin position="18"/>
        <end position="426"/>
    </location>
</feature>
<feature type="signal peptide" evidence="1">
    <location>
        <begin position="1"/>
        <end position="17"/>
    </location>
</feature>
<dbReference type="InterPro" id="IPR012938">
    <property type="entry name" value="Glc/Sorbosone_DH"/>
</dbReference>
<evidence type="ECO:0000256" key="1">
    <source>
        <dbReference type="SAM" id="SignalP"/>
    </source>
</evidence>
<reference evidence="3 4" key="1">
    <citation type="submission" date="2020-08" db="EMBL/GenBank/DDBJ databases">
        <authorList>
            <person name="Hejnol A."/>
        </authorList>
    </citation>
    <scope>NUCLEOTIDE SEQUENCE [LARGE SCALE GENOMIC DNA]</scope>
</reference>
<sequence length="426" mass="47778">MLYLISFMVLALSYISAQTPEPSCICLEELVEARDFKNPLRLTHANDGTRRRFIAEQIGLVWVFQSDGTKLEEPFLNLTEVILTSDRPGDERGFLALTFHPNYRNNRKSYVWYSLVIDDDHHTRLAELTTSLDDPNKVDPTSERILLDILQPFGNHNGGDIIFGTDGLLYLFTGDGGLAGDPFDLAQNKQSLLGKVLRIDIDTTSPGKPYGIPSDNPYLNETNALPELYSIGWRNPWRGGIDRGDRQTGEGRGRIFMGDVGQSAWEEIDILESRGNFGWPAREGPECYKPDLCGNIGPEVFPIYAYNHSIGQCIIGGFVYRGCESPGFNGLFFFGDYMNGKLFRIKEENGVWKDKEVKTCSSQVCSAQGLTNTFAPRILSWGEDEDGEQYFLSTMVPSPTDPQGRVYKIVDPFNRGQPCTSSKVHH</sequence>
<dbReference type="InterPro" id="IPR011041">
    <property type="entry name" value="Quinoprot_gluc/sorb_DH_b-prop"/>
</dbReference>
<dbReference type="PANTHER" id="PTHR19328">
    <property type="entry name" value="HEDGEHOG-INTERACTING PROTEIN"/>
    <property type="match status" value="1"/>
</dbReference>
<dbReference type="Pfam" id="PF07995">
    <property type="entry name" value="GSDH"/>
    <property type="match status" value="1"/>
</dbReference>
<evidence type="ECO:0000313" key="3">
    <source>
        <dbReference type="EMBL" id="CAD5125001.1"/>
    </source>
</evidence>
<organism evidence="3 4">
    <name type="scientific">Dimorphilus gyrociliatus</name>
    <dbReference type="NCBI Taxonomy" id="2664684"/>
    <lineage>
        <taxon>Eukaryota</taxon>
        <taxon>Metazoa</taxon>
        <taxon>Spiralia</taxon>
        <taxon>Lophotrochozoa</taxon>
        <taxon>Annelida</taxon>
        <taxon>Polychaeta</taxon>
        <taxon>Polychaeta incertae sedis</taxon>
        <taxon>Dinophilidae</taxon>
        <taxon>Dimorphilus</taxon>
    </lineage>
</organism>
<dbReference type="OrthoDB" id="10266706at2759"/>
<keyword evidence="1" id="KW-0732">Signal</keyword>
<dbReference type="SUPFAM" id="SSF50952">
    <property type="entry name" value="Soluble quinoprotein glucose dehydrogenase"/>
    <property type="match status" value="1"/>
</dbReference>
<feature type="domain" description="Glucose/Sorbosone dehydrogenase" evidence="2">
    <location>
        <begin position="37"/>
        <end position="392"/>
    </location>
</feature>